<name>A0A017RZU1_ASPRC</name>
<feature type="region of interest" description="Disordered" evidence="6">
    <location>
        <begin position="127"/>
        <end position="165"/>
    </location>
</feature>
<dbReference type="GO" id="GO:0006351">
    <property type="term" value="P:DNA-templated transcription"/>
    <property type="evidence" value="ECO:0007669"/>
    <property type="project" value="InterPro"/>
</dbReference>
<evidence type="ECO:0000259" key="7">
    <source>
        <dbReference type="PROSITE" id="PS50048"/>
    </source>
</evidence>
<feature type="domain" description="Zn(2)-C6 fungal-type" evidence="7">
    <location>
        <begin position="40"/>
        <end position="67"/>
    </location>
</feature>
<feature type="compositionally biased region" description="Basic and acidic residues" evidence="6">
    <location>
        <begin position="85"/>
        <end position="102"/>
    </location>
</feature>
<evidence type="ECO:0000256" key="2">
    <source>
        <dbReference type="ARBA" id="ARBA00023015"/>
    </source>
</evidence>
<dbReference type="EMBL" id="KK088475">
    <property type="protein sequence ID" value="EYE90066.1"/>
    <property type="molecule type" value="Genomic_DNA"/>
</dbReference>
<keyword evidence="2" id="KW-0805">Transcription regulation</keyword>
<gene>
    <name evidence="8" type="ORF">EURHEDRAFT_417806</name>
</gene>
<keyword evidence="4" id="KW-0804">Transcription</keyword>
<dbReference type="HOGENOM" id="CLU_016495_0_0_1"/>
<keyword evidence="5" id="KW-0539">Nucleus</keyword>
<feature type="region of interest" description="Disordered" evidence="6">
    <location>
        <begin position="78"/>
        <end position="102"/>
    </location>
</feature>
<feature type="region of interest" description="Disordered" evidence="6">
    <location>
        <begin position="193"/>
        <end position="220"/>
    </location>
</feature>
<feature type="compositionally biased region" description="Low complexity" evidence="6">
    <location>
        <begin position="153"/>
        <end position="163"/>
    </location>
</feature>
<accession>A0A017RZU1</accession>
<sequence>MSDVEDSQFLEEQRHGNSGGYAPEEHPPKRQKRGRYVSKACDECQKRKIKCDGRLPCRACRMKGRECHREATDMRRRGLTVPDEVLEKSHSSGDQDRDHPTTKELASRLDRIEYQLSLLVSSISRGLGGSNGSASEVVSSQDHRLNHARSLGSSSIKSPPKSSVPMFSGETSIAHTLDQVEDHLAHIRGIDGNRHSATTSQAAKTSLPPSPVPHREDGDENHEQVYIRQVLNNFDIEPERRCWDEFLDTFCEEVHILYPMLHIPTLRQSYIDMWNRHLLSPECELGRDDSRFTVAQVWICLAIGRCTQSARIHGEDGRHSAGWSLYDAAMHLIGDLLSSPRECSSPNLILQTLVLIVIYLFRLDANESAEKVLALAITHSHNLGIHRCKVVEGISAFNSEIIRRIWWCIYLMDRRLAIDTGHPFLIQDVNVDTPLPRELSDDWLTRYRDEPKTNREIEPEVQEEVARVPLTAVSYLNAMISYSRLVGRVWEGMYSVGRTETAPSPLLRESLEQHIVRAQKEIQPEFLQNYNQPLNWQLSKVPWWRTKQRMLMHIRWYSIQLLIRKPMLQRAISPSSTIRDSPENEVTCMHIAQNMIQGLAKFPKERIRSTFTFLHYFIFATMISLGLIIKEASFKAAYGNATLQAARVLRTYCRQTWISGRMARSIYRLSQMATRVLGDGSSRPSSREVGEARKPALTNRASKQPFSAPEVNLQQNTSFLLENAFDNRQISQTNQNTHDSPIGFPNNFVGYYPMNPGLHGLGSFEDTWNPELTNIVMGDFDFEETTASNFGPTFSSNVYGINPAWTQTTTFAAPDARPVSGQNAIEPDASMGVSQNVQATDESGVEINWLQSLFWDSIGPNS</sequence>
<dbReference type="Pfam" id="PF00172">
    <property type="entry name" value="Zn_clus"/>
    <property type="match status" value="1"/>
</dbReference>
<evidence type="ECO:0000256" key="3">
    <source>
        <dbReference type="ARBA" id="ARBA00023125"/>
    </source>
</evidence>
<evidence type="ECO:0000313" key="9">
    <source>
        <dbReference type="Proteomes" id="UP000019804"/>
    </source>
</evidence>
<dbReference type="GO" id="GO:0008270">
    <property type="term" value="F:zinc ion binding"/>
    <property type="evidence" value="ECO:0007669"/>
    <property type="project" value="InterPro"/>
</dbReference>
<dbReference type="InterPro" id="IPR007219">
    <property type="entry name" value="XnlR_reg_dom"/>
</dbReference>
<dbReference type="PANTHER" id="PTHR46910">
    <property type="entry name" value="TRANSCRIPTION FACTOR PDR1"/>
    <property type="match status" value="1"/>
</dbReference>
<evidence type="ECO:0000313" key="8">
    <source>
        <dbReference type="EMBL" id="EYE90066.1"/>
    </source>
</evidence>
<dbReference type="InterPro" id="IPR001138">
    <property type="entry name" value="Zn2Cys6_DnaBD"/>
</dbReference>
<proteinExistence type="predicted"/>
<dbReference type="STRING" id="1388766.A0A017RZU1"/>
<dbReference type="GeneID" id="63698411"/>
<evidence type="ECO:0000256" key="1">
    <source>
        <dbReference type="ARBA" id="ARBA00022723"/>
    </source>
</evidence>
<dbReference type="OrthoDB" id="3266505at2759"/>
<dbReference type="GO" id="GO:0003677">
    <property type="term" value="F:DNA binding"/>
    <property type="evidence" value="ECO:0007669"/>
    <property type="project" value="UniProtKB-KW"/>
</dbReference>
<evidence type="ECO:0000256" key="6">
    <source>
        <dbReference type="SAM" id="MobiDB-lite"/>
    </source>
</evidence>
<keyword evidence="3" id="KW-0238">DNA-binding</keyword>
<reference evidence="9" key="1">
    <citation type="journal article" date="2014" name="Nat. Commun.">
        <title>Genomic adaptations of the halophilic Dead Sea filamentous fungus Eurotium rubrum.</title>
        <authorList>
            <person name="Kis-Papo T."/>
            <person name="Weig A.R."/>
            <person name="Riley R."/>
            <person name="Persoh D."/>
            <person name="Salamov A."/>
            <person name="Sun H."/>
            <person name="Lipzen A."/>
            <person name="Wasser S.P."/>
            <person name="Rambold G."/>
            <person name="Grigoriev I.V."/>
            <person name="Nevo E."/>
        </authorList>
    </citation>
    <scope>NUCLEOTIDE SEQUENCE [LARGE SCALE GENOMIC DNA]</scope>
    <source>
        <strain evidence="9">CBS 135680</strain>
    </source>
</reference>
<keyword evidence="9" id="KW-1185">Reference proteome</keyword>
<dbReference type="CDD" id="cd00067">
    <property type="entry name" value="GAL4"/>
    <property type="match status" value="1"/>
</dbReference>
<dbReference type="Pfam" id="PF04082">
    <property type="entry name" value="Fungal_trans"/>
    <property type="match status" value="1"/>
</dbReference>
<evidence type="ECO:0000256" key="5">
    <source>
        <dbReference type="ARBA" id="ARBA00023242"/>
    </source>
</evidence>
<evidence type="ECO:0000256" key="4">
    <source>
        <dbReference type="ARBA" id="ARBA00023163"/>
    </source>
</evidence>
<feature type="region of interest" description="Disordered" evidence="6">
    <location>
        <begin position="677"/>
        <end position="708"/>
    </location>
</feature>
<organism evidence="8 9">
    <name type="scientific">Aspergillus ruber (strain CBS 135680)</name>
    <dbReference type="NCBI Taxonomy" id="1388766"/>
    <lineage>
        <taxon>Eukaryota</taxon>
        <taxon>Fungi</taxon>
        <taxon>Dikarya</taxon>
        <taxon>Ascomycota</taxon>
        <taxon>Pezizomycotina</taxon>
        <taxon>Eurotiomycetes</taxon>
        <taxon>Eurotiomycetidae</taxon>
        <taxon>Eurotiales</taxon>
        <taxon>Aspergillaceae</taxon>
        <taxon>Aspergillus</taxon>
        <taxon>Aspergillus subgen. Aspergillus</taxon>
    </lineage>
</organism>
<dbReference type="CDD" id="cd12148">
    <property type="entry name" value="fungal_TF_MHR"/>
    <property type="match status" value="1"/>
</dbReference>
<dbReference type="SMART" id="SM00906">
    <property type="entry name" value="Fungal_trans"/>
    <property type="match status" value="1"/>
</dbReference>
<dbReference type="SUPFAM" id="SSF57701">
    <property type="entry name" value="Zn2/Cys6 DNA-binding domain"/>
    <property type="match status" value="1"/>
</dbReference>
<dbReference type="InterPro" id="IPR050987">
    <property type="entry name" value="AtrR-like"/>
</dbReference>
<dbReference type="InterPro" id="IPR036864">
    <property type="entry name" value="Zn2-C6_fun-type_DNA-bd_sf"/>
</dbReference>
<dbReference type="RefSeq" id="XP_040633756.1">
    <property type="nucleotide sequence ID" value="XM_040783287.1"/>
</dbReference>
<feature type="region of interest" description="Disordered" evidence="6">
    <location>
        <begin position="1"/>
        <end position="37"/>
    </location>
</feature>
<feature type="compositionally biased region" description="Basic and acidic residues" evidence="6">
    <location>
        <begin position="685"/>
        <end position="694"/>
    </location>
</feature>
<protein>
    <recommendedName>
        <fullName evidence="7">Zn(2)-C6 fungal-type domain-containing protein</fullName>
    </recommendedName>
</protein>
<dbReference type="GO" id="GO:0000981">
    <property type="term" value="F:DNA-binding transcription factor activity, RNA polymerase II-specific"/>
    <property type="evidence" value="ECO:0007669"/>
    <property type="project" value="InterPro"/>
</dbReference>
<dbReference type="AlphaFoldDB" id="A0A017RZU1"/>
<dbReference type="Proteomes" id="UP000019804">
    <property type="component" value="Unassembled WGS sequence"/>
</dbReference>
<dbReference type="SMART" id="SM00066">
    <property type="entry name" value="GAL4"/>
    <property type="match status" value="1"/>
</dbReference>
<dbReference type="PROSITE" id="PS50048">
    <property type="entry name" value="ZN2_CY6_FUNGAL_2"/>
    <property type="match status" value="1"/>
</dbReference>
<feature type="compositionally biased region" description="Polar residues" evidence="6">
    <location>
        <begin position="195"/>
        <end position="204"/>
    </location>
</feature>
<keyword evidence="1" id="KW-0479">Metal-binding</keyword>
<dbReference type="Gene3D" id="4.10.240.10">
    <property type="entry name" value="Zn(2)-C6 fungal-type DNA-binding domain"/>
    <property type="match status" value="1"/>
</dbReference>
<dbReference type="PANTHER" id="PTHR46910:SF13">
    <property type="entry name" value="SPECIFIC TRANSCRIPTION FACTOR, PUTATIVE (AFU_ORTHOLOGUE AFUA_4G06190)-RELATED"/>
    <property type="match status" value="1"/>
</dbReference>